<dbReference type="Proteomes" id="UP001610334">
    <property type="component" value="Unassembled WGS sequence"/>
</dbReference>
<name>A0ABR4H8P4_9EURO</name>
<gene>
    <name evidence="1" type="ORF">BJX63DRAFT_265180</name>
</gene>
<accession>A0ABR4H8P4</accession>
<dbReference type="EMBL" id="JBFXLT010000053">
    <property type="protein sequence ID" value="KAL2811836.1"/>
    <property type="molecule type" value="Genomic_DNA"/>
</dbReference>
<evidence type="ECO:0000313" key="1">
    <source>
        <dbReference type="EMBL" id="KAL2811836.1"/>
    </source>
</evidence>
<reference evidence="1 2" key="1">
    <citation type="submission" date="2024-07" db="EMBL/GenBank/DDBJ databases">
        <title>Section-level genome sequencing and comparative genomics of Aspergillus sections Usti and Cavernicolus.</title>
        <authorList>
            <consortium name="Lawrence Berkeley National Laboratory"/>
            <person name="Nybo J.L."/>
            <person name="Vesth T.C."/>
            <person name="Theobald S."/>
            <person name="Frisvad J.C."/>
            <person name="Larsen T.O."/>
            <person name="Kjaerboelling I."/>
            <person name="Rothschild-Mancinelli K."/>
            <person name="Lyhne E.K."/>
            <person name="Kogle M.E."/>
            <person name="Barry K."/>
            <person name="Clum A."/>
            <person name="Na H."/>
            <person name="Ledsgaard L."/>
            <person name="Lin J."/>
            <person name="Lipzen A."/>
            <person name="Kuo A."/>
            <person name="Riley R."/>
            <person name="Mondo S."/>
            <person name="Labutti K."/>
            <person name="Haridas S."/>
            <person name="Pangalinan J."/>
            <person name="Salamov A.A."/>
            <person name="Simmons B.A."/>
            <person name="Magnuson J.K."/>
            <person name="Chen J."/>
            <person name="Drula E."/>
            <person name="Henrissat B."/>
            <person name="Wiebenga A."/>
            <person name="Lubbers R.J."/>
            <person name="Gomes A.C."/>
            <person name="Makela M.R."/>
            <person name="Stajich J."/>
            <person name="Grigoriev I.V."/>
            <person name="Mortensen U.H."/>
            <person name="De Vries R.P."/>
            <person name="Baker S.E."/>
            <person name="Andersen M.R."/>
        </authorList>
    </citation>
    <scope>NUCLEOTIDE SEQUENCE [LARGE SCALE GENOMIC DNA]</scope>
    <source>
        <strain evidence="1 2">CBS 588.65</strain>
    </source>
</reference>
<proteinExistence type="predicted"/>
<comment type="caution">
    <text evidence="1">The sequence shown here is derived from an EMBL/GenBank/DDBJ whole genome shotgun (WGS) entry which is preliminary data.</text>
</comment>
<evidence type="ECO:0000313" key="2">
    <source>
        <dbReference type="Proteomes" id="UP001610334"/>
    </source>
</evidence>
<sequence>MPGISTGLNHSFGRSWYSHCLTDSALHSSMVFGAFAHQRVQSMLGNKLGLFNNSNISRQVMIAQIDSLSKVNRAMQDSAKATSDPMILCVLCLATNDSPHNRSVGKSPFEPPLRSLQWLNIYGTSSPNPVHQAGLARIIELCGGLNAIKLPGLAAVISFSDILGASRSLSRPKFPFVSLGNEGQSILQQISRDEIDQSTLLDLEVTPEMHTALQDARAYVYLVERYIEGVYFGEPTMQIMSDSRNFVQWQIMSLLPMSQLALGSVIPTQPVRMLVYEACRLALITFGVGVIFPLPPQSAPLLQLARSLQMTLQLDADDRSRTGLLSFPRTEVKTRLWCLVLGGIAASGVHEREWFVDELKYFAAEHGFPMWNDIRVMLRSVLWFDGACNSAGEQLWSEVRCFED</sequence>
<organism evidence="1 2">
    <name type="scientific">Aspergillus granulosus</name>
    <dbReference type="NCBI Taxonomy" id="176169"/>
    <lineage>
        <taxon>Eukaryota</taxon>
        <taxon>Fungi</taxon>
        <taxon>Dikarya</taxon>
        <taxon>Ascomycota</taxon>
        <taxon>Pezizomycotina</taxon>
        <taxon>Eurotiomycetes</taxon>
        <taxon>Eurotiomycetidae</taxon>
        <taxon>Eurotiales</taxon>
        <taxon>Aspergillaceae</taxon>
        <taxon>Aspergillus</taxon>
        <taxon>Aspergillus subgen. Nidulantes</taxon>
    </lineage>
</organism>
<dbReference type="PANTHER" id="PTHR37540:SF5">
    <property type="entry name" value="TRANSCRIPTION FACTOR DOMAIN-CONTAINING PROTEIN"/>
    <property type="match status" value="1"/>
</dbReference>
<protein>
    <submittedName>
        <fullName evidence="1">Uncharacterized protein</fullName>
    </submittedName>
</protein>
<dbReference type="PANTHER" id="PTHR37540">
    <property type="entry name" value="TRANSCRIPTION FACTOR (ACR-2), PUTATIVE-RELATED-RELATED"/>
    <property type="match status" value="1"/>
</dbReference>
<keyword evidence="2" id="KW-1185">Reference proteome</keyword>